<dbReference type="InterPro" id="IPR036249">
    <property type="entry name" value="Thioredoxin-like_sf"/>
</dbReference>
<dbReference type="InterPro" id="IPR009737">
    <property type="entry name" value="Aim32/Apd1-like"/>
</dbReference>
<dbReference type="OrthoDB" id="10253744at2759"/>
<accession>A0A1E5RDY8</accession>
<gene>
    <name evidence="3" type="ORF">AWRI3580_g3258</name>
</gene>
<protein>
    <recommendedName>
        <fullName evidence="2">Altered inheritance of mitochondria protein 32</fullName>
    </recommendedName>
</protein>
<keyword evidence="4" id="KW-1185">Reference proteome</keyword>
<dbReference type="EMBL" id="LPNN01000007">
    <property type="protein sequence ID" value="OEJ84773.1"/>
    <property type="molecule type" value="Genomic_DNA"/>
</dbReference>
<dbReference type="PANTHER" id="PTHR31902">
    <property type="entry name" value="ACTIN PATCHES DISTAL PROTEIN 1"/>
    <property type="match status" value="1"/>
</dbReference>
<dbReference type="Proteomes" id="UP000095358">
    <property type="component" value="Unassembled WGS sequence"/>
</dbReference>
<proteinExistence type="inferred from homology"/>
<evidence type="ECO:0000313" key="3">
    <source>
        <dbReference type="EMBL" id="OEJ84773.1"/>
    </source>
</evidence>
<dbReference type="CDD" id="cd03062">
    <property type="entry name" value="TRX_Fd_Sucrase"/>
    <property type="match status" value="1"/>
</dbReference>
<dbReference type="STRING" id="29833.A0A1E5RDY8"/>
<dbReference type="SUPFAM" id="SSF52833">
    <property type="entry name" value="Thioredoxin-like"/>
    <property type="match status" value="1"/>
</dbReference>
<sequence>MNTLKLLSKSLRFYSYRLNREHTANFISIKKIIPDYQNLETQCNCYLENLKLNDPIAPITNITTKVSDISPKSMIPVYKRHVLLIDETSSSKQAHMNWQSKLEDNDESVYPYGILKRIKEKNLQLMKQQNEECLPILMNVIELVNIAEDPVSAQDSTKTGKKYKLLCLPEWKVLSFDENSIEQVSDLVNKSNLSEHFEHLDNNKIKLSTFHEDNLLLICGHNQRDTRCGVMAKELITKMKSNDPVGFISHIGGHKFAGNIILYKQQKHETNSYWFRHINPLVADEVLEQAKKGIMVSEFYRGSASFKN</sequence>
<dbReference type="AlphaFoldDB" id="A0A1E5RDY8"/>
<evidence type="ECO:0000256" key="1">
    <source>
        <dbReference type="ARBA" id="ARBA00038208"/>
    </source>
</evidence>
<name>A0A1E5RDY8_HANUV</name>
<dbReference type="VEuPathDB" id="FungiDB:AWRI3580_g3258"/>
<organism evidence="3 4">
    <name type="scientific">Hanseniaspora uvarum</name>
    <name type="common">Yeast</name>
    <name type="synonym">Kloeckera apiculata</name>
    <dbReference type="NCBI Taxonomy" id="29833"/>
    <lineage>
        <taxon>Eukaryota</taxon>
        <taxon>Fungi</taxon>
        <taxon>Dikarya</taxon>
        <taxon>Ascomycota</taxon>
        <taxon>Saccharomycotina</taxon>
        <taxon>Saccharomycetes</taxon>
        <taxon>Saccharomycodales</taxon>
        <taxon>Saccharomycodaceae</taxon>
        <taxon>Hanseniaspora</taxon>
    </lineage>
</organism>
<evidence type="ECO:0000313" key="4">
    <source>
        <dbReference type="Proteomes" id="UP000095358"/>
    </source>
</evidence>
<comment type="caution">
    <text evidence="3">The sequence shown here is derived from an EMBL/GenBank/DDBJ whole genome shotgun (WGS) entry which is preliminary data.</text>
</comment>
<evidence type="ECO:0000256" key="2">
    <source>
        <dbReference type="ARBA" id="ARBA00040895"/>
    </source>
</evidence>
<dbReference type="PANTHER" id="PTHR31902:SF7">
    <property type="entry name" value="ALTERED INHERITANCE OF MITOCHONDRIA PROTEIN 32"/>
    <property type="match status" value="1"/>
</dbReference>
<reference evidence="4" key="1">
    <citation type="journal article" date="2016" name="Genome Announc.">
        <title>Genome sequences of three species of Hanseniaspora isolated from spontaneous wine fermentations.</title>
        <authorList>
            <person name="Sternes P.R."/>
            <person name="Lee D."/>
            <person name="Kutyna D.R."/>
            <person name="Borneman A.R."/>
        </authorList>
    </citation>
    <scope>NUCLEOTIDE SEQUENCE [LARGE SCALE GENOMIC DNA]</scope>
    <source>
        <strain evidence="4">AWRI3580</strain>
    </source>
</reference>
<dbReference type="Pfam" id="PF06999">
    <property type="entry name" value="Suc_Fer-like"/>
    <property type="match status" value="1"/>
</dbReference>
<comment type="similarity">
    <text evidence="1">Belongs to the AIM32 family.</text>
</comment>